<gene>
    <name evidence="8" type="primary">Aper1_4</name>
    <name evidence="8" type="ORF">GWK47_025587</name>
</gene>
<evidence type="ECO:0000313" key="9">
    <source>
        <dbReference type="Proteomes" id="UP000770661"/>
    </source>
</evidence>
<evidence type="ECO:0000256" key="4">
    <source>
        <dbReference type="ARBA" id="ARBA00023157"/>
    </source>
</evidence>
<dbReference type="SMART" id="SM00494">
    <property type="entry name" value="ChtBD2"/>
    <property type="match status" value="2"/>
</dbReference>
<keyword evidence="5" id="KW-0325">Glycoprotein</keyword>
<evidence type="ECO:0000256" key="6">
    <source>
        <dbReference type="SAM" id="SignalP"/>
    </source>
</evidence>
<dbReference type="InterPro" id="IPR051940">
    <property type="entry name" value="Chitin_bind-dev_reg"/>
</dbReference>
<dbReference type="SUPFAM" id="SSF57625">
    <property type="entry name" value="Invertebrate chitin-binding proteins"/>
    <property type="match status" value="2"/>
</dbReference>
<dbReference type="PROSITE" id="PS50940">
    <property type="entry name" value="CHIT_BIND_II"/>
    <property type="match status" value="2"/>
</dbReference>
<comment type="caution">
    <text evidence="8">The sequence shown here is derived from an EMBL/GenBank/DDBJ whole genome shotgun (WGS) entry which is preliminary data.</text>
</comment>
<reference evidence="8" key="1">
    <citation type="submission" date="2020-07" db="EMBL/GenBank/DDBJ databases">
        <title>The High-quality genome of the commercially important snow crab, Chionoecetes opilio.</title>
        <authorList>
            <person name="Jeong J.-H."/>
            <person name="Ryu S."/>
        </authorList>
    </citation>
    <scope>NUCLEOTIDE SEQUENCE</scope>
    <source>
        <strain evidence="8">MADBK_172401_WGS</strain>
        <tissue evidence="8">Digestive gland</tissue>
    </source>
</reference>
<dbReference type="InterPro" id="IPR002557">
    <property type="entry name" value="Chitin-bd_dom"/>
</dbReference>
<keyword evidence="9" id="KW-1185">Reference proteome</keyword>
<dbReference type="Gene3D" id="2.170.140.10">
    <property type="entry name" value="Chitin binding domain"/>
    <property type="match status" value="2"/>
</dbReference>
<dbReference type="PANTHER" id="PTHR23301:SF0">
    <property type="entry name" value="CHITIN-BINDING TYPE-2 DOMAIN-CONTAINING PROTEIN-RELATED"/>
    <property type="match status" value="1"/>
</dbReference>
<evidence type="ECO:0000259" key="7">
    <source>
        <dbReference type="PROSITE" id="PS50940"/>
    </source>
</evidence>
<evidence type="ECO:0000313" key="8">
    <source>
        <dbReference type="EMBL" id="KAG0700416.1"/>
    </source>
</evidence>
<dbReference type="GO" id="GO:0005576">
    <property type="term" value="C:extracellular region"/>
    <property type="evidence" value="ECO:0007669"/>
    <property type="project" value="InterPro"/>
</dbReference>
<feature type="chain" id="PRO_5035170218" evidence="6">
    <location>
        <begin position="24"/>
        <end position="287"/>
    </location>
</feature>
<dbReference type="AlphaFoldDB" id="A0A8J8WLI4"/>
<feature type="signal peptide" evidence="6">
    <location>
        <begin position="1"/>
        <end position="23"/>
    </location>
</feature>
<dbReference type="PANTHER" id="PTHR23301">
    <property type="entry name" value="CHITIN BINDING PERITROPHIN-A"/>
    <property type="match status" value="1"/>
</dbReference>
<dbReference type="OrthoDB" id="6020543at2759"/>
<evidence type="ECO:0000256" key="3">
    <source>
        <dbReference type="ARBA" id="ARBA00022737"/>
    </source>
</evidence>
<sequence>MMQKFSITGVSAALGLLLLAVHAQGLQVCPSLSCPTPSGFFAHPSDCGTYVTCSDGDVDIKQCPEGLHFNPVQRRCDYPKLVQCAPYGPQPMPCGKGTIWDQRLLTCNHEDITPCVTGNYEDSDGSCTFPTFTTTTTRSPGTVSTTTTPSGSVCDVTCPTPVGLFPHPWECTEWVHCDHNIPYVKDCPAGLHFNAQLKRPRVVPHGRDHNCDLPTPIHHTPGTQATVPPRVPSVTAMCHKATRGLQPLYYYCDDAKECIGERRGQGAGFVLDGDAGELSRRSRGCQA</sequence>
<evidence type="ECO:0000256" key="5">
    <source>
        <dbReference type="ARBA" id="ARBA00023180"/>
    </source>
</evidence>
<protein>
    <submittedName>
        <fullName evidence="8">Peritrophin-1</fullName>
    </submittedName>
</protein>
<proteinExistence type="predicted"/>
<dbReference type="InterPro" id="IPR036508">
    <property type="entry name" value="Chitin-bd_dom_sf"/>
</dbReference>
<keyword evidence="4" id="KW-1015">Disulfide bond</keyword>
<keyword evidence="1" id="KW-0147">Chitin-binding</keyword>
<evidence type="ECO:0000256" key="1">
    <source>
        <dbReference type="ARBA" id="ARBA00022669"/>
    </source>
</evidence>
<dbReference type="EMBL" id="JACEEZ010025474">
    <property type="protein sequence ID" value="KAG0700416.1"/>
    <property type="molecule type" value="Genomic_DNA"/>
</dbReference>
<keyword evidence="3" id="KW-0677">Repeat</keyword>
<dbReference type="Pfam" id="PF01607">
    <property type="entry name" value="CBM_14"/>
    <property type="match status" value="2"/>
</dbReference>
<keyword evidence="2 6" id="KW-0732">Signal</keyword>
<evidence type="ECO:0000256" key="2">
    <source>
        <dbReference type="ARBA" id="ARBA00022729"/>
    </source>
</evidence>
<dbReference type="GO" id="GO:0008061">
    <property type="term" value="F:chitin binding"/>
    <property type="evidence" value="ECO:0007669"/>
    <property type="project" value="UniProtKB-KW"/>
</dbReference>
<feature type="domain" description="Chitin-binding type-2" evidence="7">
    <location>
        <begin position="31"/>
        <end position="86"/>
    </location>
</feature>
<organism evidence="8 9">
    <name type="scientific">Chionoecetes opilio</name>
    <name type="common">Atlantic snow crab</name>
    <name type="synonym">Cancer opilio</name>
    <dbReference type="NCBI Taxonomy" id="41210"/>
    <lineage>
        <taxon>Eukaryota</taxon>
        <taxon>Metazoa</taxon>
        <taxon>Ecdysozoa</taxon>
        <taxon>Arthropoda</taxon>
        <taxon>Crustacea</taxon>
        <taxon>Multicrustacea</taxon>
        <taxon>Malacostraca</taxon>
        <taxon>Eumalacostraca</taxon>
        <taxon>Eucarida</taxon>
        <taxon>Decapoda</taxon>
        <taxon>Pleocyemata</taxon>
        <taxon>Brachyura</taxon>
        <taxon>Eubrachyura</taxon>
        <taxon>Majoidea</taxon>
        <taxon>Majidae</taxon>
        <taxon>Chionoecetes</taxon>
    </lineage>
</organism>
<name>A0A8J8WLI4_CHIOP</name>
<feature type="domain" description="Chitin-binding type-2" evidence="7">
    <location>
        <begin position="155"/>
        <end position="213"/>
    </location>
</feature>
<accession>A0A8J8WLI4</accession>
<dbReference type="Proteomes" id="UP000770661">
    <property type="component" value="Unassembled WGS sequence"/>
</dbReference>